<organism evidence="2 3">
    <name type="scientific">Brachionus plicatilis</name>
    <name type="common">Marine rotifer</name>
    <name type="synonym">Brachionus muelleri</name>
    <dbReference type="NCBI Taxonomy" id="10195"/>
    <lineage>
        <taxon>Eukaryota</taxon>
        <taxon>Metazoa</taxon>
        <taxon>Spiralia</taxon>
        <taxon>Gnathifera</taxon>
        <taxon>Rotifera</taxon>
        <taxon>Eurotatoria</taxon>
        <taxon>Monogononta</taxon>
        <taxon>Pseudotrocha</taxon>
        <taxon>Ploima</taxon>
        <taxon>Brachionidae</taxon>
        <taxon>Brachionus</taxon>
    </lineage>
</organism>
<dbReference type="Proteomes" id="UP000276133">
    <property type="component" value="Unassembled WGS sequence"/>
</dbReference>
<keyword evidence="3" id="KW-1185">Reference proteome</keyword>
<feature type="transmembrane region" description="Helical" evidence="1">
    <location>
        <begin position="45"/>
        <end position="63"/>
    </location>
</feature>
<proteinExistence type="predicted"/>
<evidence type="ECO:0000313" key="3">
    <source>
        <dbReference type="Proteomes" id="UP000276133"/>
    </source>
</evidence>
<dbReference type="AlphaFoldDB" id="A0A3M7PWT6"/>
<gene>
    <name evidence="2" type="ORF">BpHYR1_045731</name>
</gene>
<dbReference type="EMBL" id="REGN01008458">
    <property type="protein sequence ID" value="RNA03530.1"/>
    <property type="molecule type" value="Genomic_DNA"/>
</dbReference>
<sequence length="82" mass="9427">MVVKLVEEMVLNQYISNIKLHCHALPQFLNNSLYMPVVNSKSKQLFIQIGAIFTSVGLGHLSGQQKKRAVKYTLFFRNFKEV</sequence>
<keyword evidence="1" id="KW-1133">Transmembrane helix</keyword>
<evidence type="ECO:0000256" key="1">
    <source>
        <dbReference type="SAM" id="Phobius"/>
    </source>
</evidence>
<keyword evidence="1" id="KW-0812">Transmembrane</keyword>
<comment type="caution">
    <text evidence="2">The sequence shown here is derived from an EMBL/GenBank/DDBJ whole genome shotgun (WGS) entry which is preliminary data.</text>
</comment>
<keyword evidence="1" id="KW-0472">Membrane</keyword>
<name>A0A3M7PWT6_BRAPC</name>
<protein>
    <submittedName>
        <fullName evidence="2">Uncharacterized protein</fullName>
    </submittedName>
</protein>
<evidence type="ECO:0000313" key="2">
    <source>
        <dbReference type="EMBL" id="RNA03530.1"/>
    </source>
</evidence>
<accession>A0A3M7PWT6</accession>
<reference evidence="2 3" key="1">
    <citation type="journal article" date="2018" name="Sci. Rep.">
        <title>Genomic signatures of local adaptation to the degree of environmental predictability in rotifers.</title>
        <authorList>
            <person name="Franch-Gras L."/>
            <person name="Hahn C."/>
            <person name="Garcia-Roger E.M."/>
            <person name="Carmona M.J."/>
            <person name="Serra M."/>
            <person name="Gomez A."/>
        </authorList>
    </citation>
    <scope>NUCLEOTIDE SEQUENCE [LARGE SCALE GENOMIC DNA]</scope>
    <source>
        <strain evidence="2">HYR1</strain>
    </source>
</reference>